<protein>
    <recommendedName>
        <fullName evidence="4">Hemolysin D</fullName>
    </recommendedName>
</protein>
<proteinExistence type="predicted"/>
<sequence>MGRHSLNIPRSTTFPLLLSATIGAILLSCLIWGSYGINVEASGRVIFNPNASSLVSPMDGMAESLGTIDGQQVNVGQRIMVVSHEIKTKSGLMSRKERAVLTEKKQLFTEKLALLGREKESALVKIPQSTSPKHRLISSLS</sequence>
<feature type="transmembrane region" description="Helical" evidence="1">
    <location>
        <begin position="12"/>
        <end position="35"/>
    </location>
</feature>
<keyword evidence="1" id="KW-0472">Membrane</keyword>
<organism evidence="2 3">
    <name type="scientific">Xenorhabdus lircayensis</name>
    <dbReference type="NCBI Taxonomy" id="2763499"/>
    <lineage>
        <taxon>Bacteria</taxon>
        <taxon>Pseudomonadati</taxon>
        <taxon>Pseudomonadota</taxon>
        <taxon>Gammaproteobacteria</taxon>
        <taxon>Enterobacterales</taxon>
        <taxon>Morganellaceae</taxon>
        <taxon>Xenorhabdus</taxon>
    </lineage>
</organism>
<gene>
    <name evidence="2" type="ORF">H8A87_12060</name>
</gene>
<reference evidence="2 3" key="1">
    <citation type="submission" date="2020-08" db="EMBL/GenBank/DDBJ databases">
        <title>Description of Xenorhabdus lircayensis sp. nov., the symbiotic bacterium associated with the entomopathogenic nematode Steirnernema unicornum.</title>
        <authorList>
            <person name="Castaneda-Alvarez C."/>
            <person name="Prodan S."/>
            <person name="Zamorano A."/>
            <person name="San-Blas E."/>
            <person name="Aballay E."/>
        </authorList>
    </citation>
    <scope>NUCLEOTIDE SEQUENCE [LARGE SCALE GENOMIC DNA]</scope>
    <source>
        <strain evidence="2 3">VLS</strain>
    </source>
</reference>
<name>A0ABS0U6C9_9GAMM</name>
<dbReference type="Proteomes" id="UP000696184">
    <property type="component" value="Unassembled WGS sequence"/>
</dbReference>
<accession>A0ABS0U6C9</accession>
<evidence type="ECO:0000313" key="2">
    <source>
        <dbReference type="EMBL" id="MBI6549433.1"/>
    </source>
</evidence>
<keyword evidence="1" id="KW-1133">Transmembrane helix</keyword>
<evidence type="ECO:0000313" key="3">
    <source>
        <dbReference type="Proteomes" id="UP000696184"/>
    </source>
</evidence>
<keyword evidence="3" id="KW-1185">Reference proteome</keyword>
<keyword evidence="1" id="KW-0812">Transmembrane</keyword>
<dbReference type="EMBL" id="JACOII010000040">
    <property type="protein sequence ID" value="MBI6549433.1"/>
    <property type="molecule type" value="Genomic_DNA"/>
</dbReference>
<evidence type="ECO:0008006" key="4">
    <source>
        <dbReference type="Google" id="ProtNLM"/>
    </source>
</evidence>
<evidence type="ECO:0000256" key="1">
    <source>
        <dbReference type="SAM" id="Phobius"/>
    </source>
</evidence>
<dbReference type="PROSITE" id="PS51257">
    <property type="entry name" value="PROKAR_LIPOPROTEIN"/>
    <property type="match status" value="1"/>
</dbReference>
<comment type="caution">
    <text evidence="2">The sequence shown here is derived from an EMBL/GenBank/DDBJ whole genome shotgun (WGS) entry which is preliminary data.</text>
</comment>